<comment type="caution">
    <text evidence="2">The sequence shown here is derived from an EMBL/GenBank/DDBJ whole genome shotgun (WGS) entry which is preliminary data.</text>
</comment>
<feature type="region of interest" description="Disordered" evidence="1">
    <location>
        <begin position="634"/>
        <end position="707"/>
    </location>
</feature>
<feature type="region of interest" description="Disordered" evidence="1">
    <location>
        <begin position="889"/>
        <end position="929"/>
    </location>
</feature>
<protein>
    <submittedName>
        <fullName evidence="2">Uncharacterized protein</fullName>
    </submittedName>
</protein>
<name>A0A427YKU4_9TREE</name>
<reference evidence="2 3" key="1">
    <citation type="submission" date="2018-11" db="EMBL/GenBank/DDBJ databases">
        <title>Genome sequence of Saitozyma podzolica DSM 27192.</title>
        <authorList>
            <person name="Aliyu H."/>
            <person name="Gorte O."/>
            <person name="Ochsenreither K."/>
        </authorList>
    </citation>
    <scope>NUCLEOTIDE SEQUENCE [LARGE SCALE GENOMIC DNA]</scope>
    <source>
        <strain evidence="2 3">DSM 27192</strain>
    </source>
</reference>
<keyword evidence="3" id="KW-1185">Reference proteome</keyword>
<dbReference type="PANTHER" id="PTHR38696:SF1">
    <property type="entry name" value="MEDIATOR OF RNA POLYMERASE II TRANSCRIPTION SUBUNIT 13"/>
    <property type="match status" value="1"/>
</dbReference>
<feature type="region of interest" description="Disordered" evidence="1">
    <location>
        <begin position="402"/>
        <end position="494"/>
    </location>
</feature>
<accession>A0A427YKU4</accession>
<dbReference type="OrthoDB" id="2596799at2759"/>
<feature type="region of interest" description="Disordered" evidence="1">
    <location>
        <begin position="591"/>
        <end position="617"/>
    </location>
</feature>
<feature type="region of interest" description="Disordered" evidence="1">
    <location>
        <begin position="744"/>
        <end position="763"/>
    </location>
</feature>
<feature type="compositionally biased region" description="Polar residues" evidence="1">
    <location>
        <begin position="595"/>
        <end position="617"/>
    </location>
</feature>
<dbReference type="EMBL" id="RSCD01000007">
    <property type="protein sequence ID" value="RSH91725.1"/>
    <property type="molecule type" value="Genomic_DNA"/>
</dbReference>
<dbReference type="Proteomes" id="UP000279259">
    <property type="component" value="Unassembled WGS sequence"/>
</dbReference>
<evidence type="ECO:0000313" key="3">
    <source>
        <dbReference type="Proteomes" id="UP000279259"/>
    </source>
</evidence>
<dbReference type="AlphaFoldDB" id="A0A427YKU4"/>
<feature type="region of interest" description="Disordered" evidence="1">
    <location>
        <begin position="1"/>
        <end position="32"/>
    </location>
</feature>
<feature type="compositionally biased region" description="Low complexity" evidence="1">
    <location>
        <begin position="829"/>
        <end position="844"/>
    </location>
</feature>
<feature type="compositionally biased region" description="Polar residues" evidence="1">
    <location>
        <begin position="462"/>
        <end position="475"/>
    </location>
</feature>
<evidence type="ECO:0000313" key="2">
    <source>
        <dbReference type="EMBL" id="RSH91725.1"/>
    </source>
</evidence>
<proteinExistence type="predicted"/>
<feature type="compositionally biased region" description="Low complexity" evidence="1">
    <location>
        <begin position="744"/>
        <end position="758"/>
    </location>
</feature>
<sequence length="929" mass="95273">MSQLDQSPPPLPLWTEAAPVLPTLNPSPPLDSRPPPLGHITGAMGHGVAPNGSANGGSMRAMSPMSPKLVTSPQALHFGGLQVRDEFKPLAPVRDATYALLTLTTPASIRLTGFPPEVLVSVDRAVSDAWPLGVRSRSESAESLKKRANAVGMGADGVPGAWKIELEGKAWKRQGSSELDSVRLMIALLTALATHGWTVVDRVAAGSTKRDVHNLLFQYSAEVQTIPPAFFALSIPVPDRISLVFPPPRCTPALISSLRGAIVSQASPSTKHSRAGTASTGATANTGIASGSITGVSMSGNGNGNGGRVTWNKWNGGSSLRGGGLKQAVVDNLHPSLLLSILSTLSSQHFQLALSLPLLPATPGRDILIFSSFPSGGLSYRDNYAFHPSALTSVSAESRSESPVLVSPLAASPAPGTGTDSPTRSNTNTNPSPYPNIGTHLVQNETTTRSPRGRRLPWASTLLGSSAAPTPQNTLDVPPENTAGPAFPSDDGGLLTTHAARVRMASDDSRNPLLDSGGGSGSPRQRNLLLKKSSLRKRTGTEAPAPRSRRHSEDNLGADTSTRADRPRGGLLDLTPEPNADRAEEWSMVHMPPTNDISTTTIPAAGLSRNTDPGRSQLPAQSFLAEQEDLGLNLENFPSVPAPTGGVSPRKAPVALPIPVPTPSASAYPHDQPGPAESASRRRTSTDSARRGIRHQPSIDASDSGTSAYEDAYTPFYTPAEGIPGLGGGPTTTMSGPLTAIPGSATSGGTSETTAAATYPGDGSVRDPVALPLRAGGAGAPLLSPKSPQRGREFVDVGNGIGVSSMVGSVGYSPSTLSAAGISPSSPRGTEVTGATGVTGVTGMTRGSAVAGTVGERGGQIKKVWDEQARRWTEMEEVPIEYTGPAAVAGAASAPAPPAAPAAGAGAGSSRTKVRLSAGGSGSGSSLGR</sequence>
<dbReference type="PANTHER" id="PTHR38696">
    <property type="entry name" value="MEDIATOR OF RNA POLYMERASE II TRANSCRIPTION SUBUNIT 13"/>
    <property type="match status" value="1"/>
</dbReference>
<feature type="region of interest" description="Disordered" evidence="1">
    <location>
        <begin position="507"/>
        <end position="578"/>
    </location>
</feature>
<feature type="compositionally biased region" description="Gly residues" evidence="1">
    <location>
        <begin position="919"/>
        <end position="929"/>
    </location>
</feature>
<evidence type="ECO:0000256" key="1">
    <source>
        <dbReference type="SAM" id="MobiDB-lite"/>
    </source>
</evidence>
<feature type="compositionally biased region" description="Low complexity" evidence="1">
    <location>
        <begin position="901"/>
        <end position="910"/>
    </location>
</feature>
<dbReference type="STRING" id="1890683.A0A427YKU4"/>
<gene>
    <name evidence="2" type="ORF">EHS25_009094</name>
</gene>
<feature type="region of interest" description="Disordered" evidence="1">
    <location>
        <begin position="820"/>
        <end position="844"/>
    </location>
</feature>
<feature type="compositionally biased region" description="Low complexity" evidence="1">
    <location>
        <begin position="419"/>
        <end position="431"/>
    </location>
</feature>
<organism evidence="2 3">
    <name type="scientific">Saitozyma podzolica</name>
    <dbReference type="NCBI Taxonomy" id="1890683"/>
    <lineage>
        <taxon>Eukaryota</taxon>
        <taxon>Fungi</taxon>
        <taxon>Dikarya</taxon>
        <taxon>Basidiomycota</taxon>
        <taxon>Agaricomycotina</taxon>
        <taxon>Tremellomycetes</taxon>
        <taxon>Tremellales</taxon>
        <taxon>Trimorphomycetaceae</taxon>
        <taxon>Saitozyma</taxon>
    </lineage>
</organism>
<feature type="compositionally biased region" description="Polar residues" evidence="1">
    <location>
        <begin position="441"/>
        <end position="450"/>
    </location>
</feature>